<feature type="transmembrane region" description="Helical" evidence="8">
    <location>
        <begin position="165"/>
        <end position="184"/>
    </location>
</feature>
<dbReference type="CDD" id="cd03228">
    <property type="entry name" value="ABCC_MRP_Like"/>
    <property type="match status" value="1"/>
</dbReference>
<dbReference type="EMBL" id="JAUSUH010000012">
    <property type="protein sequence ID" value="MDQ0349667.1"/>
    <property type="molecule type" value="Genomic_DNA"/>
</dbReference>
<evidence type="ECO:0000256" key="8">
    <source>
        <dbReference type="SAM" id="Phobius"/>
    </source>
</evidence>
<feature type="domain" description="ABC transporter" evidence="9">
    <location>
        <begin position="366"/>
        <end position="589"/>
    </location>
</feature>
<evidence type="ECO:0000313" key="11">
    <source>
        <dbReference type="EMBL" id="MDQ0349667.1"/>
    </source>
</evidence>
<feature type="transmembrane region" description="Helical" evidence="8">
    <location>
        <begin position="90"/>
        <end position="115"/>
    </location>
</feature>
<keyword evidence="5 8" id="KW-1133">Transmembrane helix</keyword>
<sequence length="590" mass="64226">MQRQRPLAEWTRNHGGEHPPASGTKIMTLSISRAPHPTRHLLLLEILQLLRPFWKAILGATVAGAVGGSAMAWLLSIINTSLSSSVSVAGLVGFGLLAVLSLAGQALAGVGNSMIGQKIVARLRQQICRRILSAPLATVENAKAHRLLAVLNNDVEKVAEFAHHFAGYATALTVVLGCLAYLFLLSPAVLAFALGLVALGAWLNHVAMSVWVVRFEEARKLEDTLQKHYRSIIEGAKELRLNRTRRRLLELQKIIPLTERIAGLNSRAFAIFWAADTLSIALLLGMIGAILAARPYLGIGNDAITGFIIVMLFAKGPVEELAGALPVFSQAQVAFKRISALSIEFRTAAPREEACSAQAPIFLRDIALRGIHHSRFPGEPTGFALDIPSLTIARGEVVFIVGGNGSGKTTLIKLLLGLYEPASGTVLLDGRSVTAEGLEAYRQLFSAVFAEYHLFEDIVAAPGALERATAWLHRLDLAHLVDLEAGRFSTVDLSTGQRKRLALLHAILEDRDILVFDEWAADQDPGYRNLFYTTILPELRGAGRTVIVVSHDDRYFDTADRVVHMEHGRIATIVPGHQVRVAEPRHLFVP</sequence>
<dbReference type="InterPro" id="IPR003439">
    <property type="entry name" value="ABC_transporter-like_ATP-bd"/>
</dbReference>
<name>A0ABU0DMJ8_9HYPH</name>
<feature type="transmembrane region" description="Helical" evidence="8">
    <location>
        <begin position="190"/>
        <end position="213"/>
    </location>
</feature>
<evidence type="ECO:0000256" key="2">
    <source>
        <dbReference type="ARBA" id="ARBA00022692"/>
    </source>
</evidence>
<feature type="domain" description="ABC transmembrane type-1" evidence="10">
    <location>
        <begin position="56"/>
        <end position="330"/>
    </location>
</feature>
<dbReference type="GO" id="GO:0005524">
    <property type="term" value="F:ATP binding"/>
    <property type="evidence" value="ECO:0007669"/>
    <property type="project" value="UniProtKB-KW"/>
</dbReference>
<keyword evidence="3" id="KW-0547">Nucleotide-binding</keyword>
<dbReference type="PANTHER" id="PTHR43394:SF1">
    <property type="entry name" value="ATP-BINDING CASSETTE SUB-FAMILY B MEMBER 10, MITOCHONDRIAL"/>
    <property type="match status" value="1"/>
</dbReference>
<dbReference type="Gene3D" id="1.20.1560.10">
    <property type="entry name" value="ABC transporter type 1, transmembrane domain"/>
    <property type="match status" value="1"/>
</dbReference>
<dbReference type="PROSITE" id="PS50893">
    <property type="entry name" value="ABC_TRANSPORTER_2"/>
    <property type="match status" value="1"/>
</dbReference>
<evidence type="ECO:0000313" key="12">
    <source>
        <dbReference type="Proteomes" id="UP001238467"/>
    </source>
</evidence>
<evidence type="ECO:0000256" key="6">
    <source>
        <dbReference type="ARBA" id="ARBA00023136"/>
    </source>
</evidence>
<protein>
    <submittedName>
        <fullName evidence="11">ATP-binding cassette transporter</fullName>
    </submittedName>
</protein>
<gene>
    <name evidence="11" type="ORF">J2S76_004118</name>
</gene>
<comment type="caution">
    <text evidence="11">The sequence shown here is derived from an EMBL/GenBank/DDBJ whole genome shotgun (WGS) entry which is preliminary data.</text>
</comment>
<dbReference type="RefSeq" id="WP_307063576.1">
    <property type="nucleotide sequence ID" value="NZ_JAUSUH010000012.1"/>
</dbReference>
<dbReference type="NCBIfam" id="TIGR01194">
    <property type="entry name" value="cyc_pep_trnsptr"/>
    <property type="match status" value="1"/>
</dbReference>
<dbReference type="SUPFAM" id="SSF52540">
    <property type="entry name" value="P-loop containing nucleoside triphosphate hydrolases"/>
    <property type="match status" value="1"/>
</dbReference>
<keyword evidence="12" id="KW-1185">Reference proteome</keyword>
<dbReference type="InterPro" id="IPR027417">
    <property type="entry name" value="P-loop_NTPase"/>
</dbReference>
<dbReference type="InterPro" id="IPR005898">
    <property type="entry name" value="Cyc_pep_transpt_SyrD/YojI"/>
</dbReference>
<feature type="transmembrane region" description="Helical" evidence="8">
    <location>
        <begin position="268"/>
        <end position="290"/>
    </location>
</feature>
<dbReference type="InterPro" id="IPR003593">
    <property type="entry name" value="AAA+_ATPase"/>
</dbReference>
<keyword evidence="4 11" id="KW-0067">ATP-binding</keyword>
<dbReference type="Pfam" id="PF00005">
    <property type="entry name" value="ABC_tran"/>
    <property type="match status" value="1"/>
</dbReference>
<dbReference type="Pfam" id="PF00664">
    <property type="entry name" value="ABC_membrane"/>
    <property type="match status" value="1"/>
</dbReference>
<dbReference type="PANTHER" id="PTHR43394">
    <property type="entry name" value="ATP-DEPENDENT PERMEASE MDL1, MITOCHONDRIAL"/>
    <property type="match status" value="1"/>
</dbReference>
<comment type="subcellular location">
    <subcellularLocation>
        <location evidence="1">Cell membrane</location>
        <topology evidence="1">Multi-pass membrane protein</topology>
    </subcellularLocation>
</comment>
<proteinExistence type="predicted"/>
<dbReference type="InterPro" id="IPR011527">
    <property type="entry name" value="ABC1_TM_dom"/>
</dbReference>
<dbReference type="InterPro" id="IPR039421">
    <property type="entry name" value="Type_1_exporter"/>
</dbReference>
<accession>A0ABU0DMJ8</accession>
<evidence type="ECO:0000256" key="4">
    <source>
        <dbReference type="ARBA" id="ARBA00022840"/>
    </source>
</evidence>
<dbReference type="SMART" id="SM00382">
    <property type="entry name" value="AAA"/>
    <property type="match status" value="1"/>
</dbReference>
<evidence type="ECO:0000256" key="3">
    <source>
        <dbReference type="ARBA" id="ARBA00022741"/>
    </source>
</evidence>
<dbReference type="SUPFAM" id="SSF90123">
    <property type="entry name" value="ABC transporter transmembrane region"/>
    <property type="match status" value="1"/>
</dbReference>
<evidence type="ECO:0000256" key="5">
    <source>
        <dbReference type="ARBA" id="ARBA00022989"/>
    </source>
</evidence>
<evidence type="ECO:0000256" key="7">
    <source>
        <dbReference type="SAM" id="MobiDB-lite"/>
    </source>
</evidence>
<evidence type="ECO:0000259" key="9">
    <source>
        <dbReference type="PROSITE" id="PS50893"/>
    </source>
</evidence>
<organism evidence="11 12">
    <name type="scientific">Ancylobacter vacuolatus</name>
    <dbReference type="NCBI Taxonomy" id="223389"/>
    <lineage>
        <taxon>Bacteria</taxon>
        <taxon>Pseudomonadati</taxon>
        <taxon>Pseudomonadota</taxon>
        <taxon>Alphaproteobacteria</taxon>
        <taxon>Hyphomicrobiales</taxon>
        <taxon>Xanthobacteraceae</taxon>
        <taxon>Ancylobacter</taxon>
    </lineage>
</organism>
<reference evidence="11 12" key="1">
    <citation type="submission" date="2023-07" db="EMBL/GenBank/DDBJ databases">
        <title>Genomic Encyclopedia of Type Strains, Phase IV (KMG-IV): sequencing the most valuable type-strain genomes for metagenomic binning, comparative biology and taxonomic classification.</title>
        <authorList>
            <person name="Goeker M."/>
        </authorList>
    </citation>
    <scope>NUCLEOTIDE SEQUENCE [LARGE SCALE GENOMIC DNA]</scope>
    <source>
        <strain evidence="11 12">DSM 1277</strain>
    </source>
</reference>
<keyword evidence="2 8" id="KW-0812">Transmembrane</keyword>
<dbReference type="PROSITE" id="PS50929">
    <property type="entry name" value="ABC_TM1F"/>
    <property type="match status" value="1"/>
</dbReference>
<feature type="transmembrane region" description="Helical" evidence="8">
    <location>
        <begin position="56"/>
        <end position="78"/>
    </location>
</feature>
<dbReference type="Gene3D" id="3.40.50.300">
    <property type="entry name" value="P-loop containing nucleotide triphosphate hydrolases"/>
    <property type="match status" value="1"/>
</dbReference>
<keyword evidence="6 8" id="KW-0472">Membrane</keyword>
<dbReference type="Proteomes" id="UP001238467">
    <property type="component" value="Unassembled WGS sequence"/>
</dbReference>
<evidence type="ECO:0000259" key="10">
    <source>
        <dbReference type="PROSITE" id="PS50929"/>
    </source>
</evidence>
<feature type="region of interest" description="Disordered" evidence="7">
    <location>
        <begin position="1"/>
        <end position="22"/>
    </location>
</feature>
<dbReference type="InterPro" id="IPR036640">
    <property type="entry name" value="ABC1_TM_sf"/>
</dbReference>
<evidence type="ECO:0000256" key="1">
    <source>
        <dbReference type="ARBA" id="ARBA00004651"/>
    </source>
</evidence>